<evidence type="ECO:0000313" key="3">
    <source>
        <dbReference type="Proteomes" id="UP000288216"/>
    </source>
</evidence>
<dbReference type="AlphaFoldDB" id="A0A401PDF4"/>
<feature type="compositionally biased region" description="Basic residues" evidence="1">
    <location>
        <begin position="21"/>
        <end position="35"/>
    </location>
</feature>
<protein>
    <submittedName>
        <fullName evidence="2">Uncharacterized protein</fullName>
    </submittedName>
</protein>
<dbReference type="EMBL" id="BFAA01001889">
    <property type="protein sequence ID" value="GCB71139.1"/>
    <property type="molecule type" value="Genomic_DNA"/>
</dbReference>
<name>A0A401PDF4_SCYTO</name>
<reference evidence="2 3" key="1">
    <citation type="journal article" date="2018" name="Nat. Ecol. Evol.">
        <title>Shark genomes provide insights into elasmobranch evolution and the origin of vertebrates.</title>
        <authorList>
            <person name="Hara Y"/>
            <person name="Yamaguchi K"/>
            <person name="Onimaru K"/>
            <person name="Kadota M"/>
            <person name="Koyanagi M"/>
            <person name="Keeley SD"/>
            <person name="Tatsumi K"/>
            <person name="Tanaka K"/>
            <person name="Motone F"/>
            <person name="Kageyama Y"/>
            <person name="Nozu R"/>
            <person name="Adachi N"/>
            <person name="Nishimura O"/>
            <person name="Nakagawa R"/>
            <person name="Tanegashima C"/>
            <person name="Kiyatake I"/>
            <person name="Matsumoto R"/>
            <person name="Murakumo K"/>
            <person name="Nishida K"/>
            <person name="Terakita A"/>
            <person name="Kuratani S"/>
            <person name="Sato K"/>
            <person name="Hyodo S Kuraku.S."/>
        </authorList>
    </citation>
    <scope>NUCLEOTIDE SEQUENCE [LARGE SCALE GENOMIC DNA]</scope>
</reference>
<sequence length="148" mass="16164">MGTVSSIRFRRGAGEQNASSRRLRPQKAKGCRSHAGRAEPRRGRGACSRETDPNRGAADRQLGSDSHPAPCNLNKENPHGQLDEDSNVDGKSPLDFGTAFGTNDPGKPTVRICTMESSPTEMKDVDSSCLEFLKPDNPEKMWIRLQGL</sequence>
<evidence type="ECO:0000256" key="1">
    <source>
        <dbReference type="SAM" id="MobiDB-lite"/>
    </source>
</evidence>
<accession>A0A401PDF4</accession>
<dbReference type="OrthoDB" id="189220at2759"/>
<gene>
    <name evidence="2" type="ORF">scyTo_0005853</name>
</gene>
<keyword evidence="3" id="KW-1185">Reference proteome</keyword>
<feature type="compositionally biased region" description="Basic and acidic residues" evidence="1">
    <location>
        <begin position="36"/>
        <end position="53"/>
    </location>
</feature>
<comment type="caution">
    <text evidence="2">The sequence shown here is derived from an EMBL/GenBank/DDBJ whole genome shotgun (WGS) entry which is preliminary data.</text>
</comment>
<evidence type="ECO:0000313" key="2">
    <source>
        <dbReference type="EMBL" id="GCB71139.1"/>
    </source>
</evidence>
<feature type="region of interest" description="Disordered" evidence="1">
    <location>
        <begin position="1"/>
        <end position="109"/>
    </location>
</feature>
<dbReference type="Proteomes" id="UP000288216">
    <property type="component" value="Unassembled WGS sequence"/>
</dbReference>
<organism evidence="2 3">
    <name type="scientific">Scyliorhinus torazame</name>
    <name type="common">Cloudy catshark</name>
    <name type="synonym">Catulus torazame</name>
    <dbReference type="NCBI Taxonomy" id="75743"/>
    <lineage>
        <taxon>Eukaryota</taxon>
        <taxon>Metazoa</taxon>
        <taxon>Chordata</taxon>
        <taxon>Craniata</taxon>
        <taxon>Vertebrata</taxon>
        <taxon>Chondrichthyes</taxon>
        <taxon>Elasmobranchii</taxon>
        <taxon>Galeomorphii</taxon>
        <taxon>Galeoidea</taxon>
        <taxon>Carcharhiniformes</taxon>
        <taxon>Scyliorhinidae</taxon>
        <taxon>Scyliorhinus</taxon>
    </lineage>
</organism>
<proteinExistence type="predicted"/>